<comment type="similarity">
    <text evidence="1">Belongs to the AIM6 family.</text>
</comment>
<feature type="transmembrane region" description="Helical" evidence="3">
    <location>
        <begin position="48"/>
        <end position="73"/>
    </location>
</feature>
<dbReference type="PANTHER" id="PTHR31571">
    <property type="entry name" value="ALTERED INHERITANCE OF MITOCHONDRIA PROTEIN 6"/>
    <property type="match status" value="1"/>
</dbReference>
<dbReference type="AlphaFoldDB" id="A0A9P4NK68"/>
<dbReference type="InterPro" id="IPR051236">
    <property type="entry name" value="HAT_RTT109-like"/>
</dbReference>
<evidence type="ECO:0000313" key="4">
    <source>
        <dbReference type="EMBL" id="KAF2424842.1"/>
    </source>
</evidence>
<keyword evidence="5" id="KW-1185">Reference proteome</keyword>
<comment type="caution">
    <text evidence="4">The sequence shown here is derived from an EMBL/GenBank/DDBJ whole genome shotgun (WGS) entry which is preliminary data.</text>
</comment>
<protein>
    <recommendedName>
        <fullName evidence="2">Altered inheritance of mitochondria protein 6</fullName>
    </recommendedName>
</protein>
<dbReference type="GO" id="GO:0008081">
    <property type="term" value="F:phosphoric diester hydrolase activity"/>
    <property type="evidence" value="ECO:0007669"/>
    <property type="project" value="InterPro"/>
</dbReference>
<sequence length="388" mass="43114">MLDDRSDLSIRQARPAPQSRRKKLIDYFLRHLDPSAVGKKKALWTRCLVVLAVLTLAFGIACLIWISMVLALIQRLTPVIPHNGLKTILGKWQEPTNATALQVSWLPNFSTGVSPKNIHSHNDYDRDVPLFRALSFGCTGVEADIWLENGDLQVGHTQRNLRPARTLQSLYLNPLMNILSSQNMQNPNVNKSSVPLIGVFNRKPQQSLILMLDFKSDPSQSFPLVVGQLNVFRDAGYLTHWDGTHLINGPITIVASGLASKRIDLVQASNHTIFLDAPLIDLSQSDSPYNSSNSFYASAPLAMAIGGAVPLSGLDAEQKKRVETLVKTAQDKGLKSRFWATTAWPIGLRDRVWKQLVRRNVGMLNVDDVQVAAQWNWNLCVVAGVRLC</sequence>
<proteinExistence type="inferred from homology"/>
<gene>
    <name evidence="4" type="ORF">EJ08DRAFT_672221</name>
</gene>
<organism evidence="4 5">
    <name type="scientific">Tothia fuscella</name>
    <dbReference type="NCBI Taxonomy" id="1048955"/>
    <lineage>
        <taxon>Eukaryota</taxon>
        <taxon>Fungi</taxon>
        <taxon>Dikarya</taxon>
        <taxon>Ascomycota</taxon>
        <taxon>Pezizomycotina</taxon>
        <taxon>Dothideomycetes</taxon>
        <taxon>Pleosporomycetidae</taxon>
        <taxon>Venturiales</taxon>
        <taxon>Cylindrosympodiaceae</taxon>
        <taxon>Tothia</taxon>
    </lineage>
</organism>
<evidence type="ECO:0000313" key="5">
    <source>
        <dbReference type="Proteomes" id="UP000800235"/>
    </source>
</evidence>
<dbReference type="SUPFAM" id="SSF51695">
    <property type="entry name" value="PLC-like phosphodiesterases"/>
    <property type="match status" value="1"/>
</dbReference>
<dbReference type="InterPro" id="IPR017946">
    <property type="entry name" value="PLC-like_Pdiesterase_TIM-brl"/>
</dbReference>
<dbReference type="PANTHER" id="PTHR31571:SF1">
    <property type="entry name" value="ALTERED INHERITANCE OF MITOCHONDRIA PROTEIN 6"/>
    <property type="match status" value="1"/>
</dbReference>
<keyword evidence="3" id="KW-0812">Transmembrane</keyword>
<evidence type="ECO:0000256" key="3">
    <source>
        <dbReference type="SAM" id="Phobius"/>
    </source>
</evidence>
<keyword evidence="3" id="KW-1133">Transmembrane helix</keyword>
<reference evidence="4" key="1">
    <citation type="journal article" date="2020" name="Stud. Mycol.">
        <title>101 Dothideomycetes genomes: a test case for predicting lifestyles and emergence of pathogens.</title>
        <authorList>
            <person name="Haridas S."/>
            <person name="Albert R."/>
            <person name="Binder M."/>
            <person name="Bloem J."/>
            <person name="Labutti K."/>
            <person name="Salamov A."/>
            <person name="Andreopoulos B."/>
            <person name="Baker S."/>
            <person name="Barry K."/>
            <person name="Bills G."/>
            <person name="Bluhm B."/>
            <person name="Cannon C."/>
            <person name="Castanera R."/>
            <person name="Culley D."/>
            <person name="Daum C."/>
            <person name="Ezra D."/>
            <person name="Gonzalez J."/>
            <person name="Henrissat B."/>
            <person name="Kuo A."/>
            <person name="Liang C."/>
            <person name="Lipzen A."/>
            <person name="Lutzoni F."/>
            <person name="Magnuson J."/>
            <person name="Mondo S."/>
            <person name="Nolan M."/>
            <person name="Ohm R."/>
            <person name="Pangilinan J."/>
            <person name="Park H.-J."/>
            <person name="Ramirez L."/>
            <person name="Alfaro M."/>
            <person name="Sun H."/>
            <person name="Tritt A."/>
            <person name="Yoshinaga Y."/>
            <person name="Zwiers L.-H."/>
            <person name="Turgeon B."/>
            <person name="Goodwin S."/>
            <person name="Spatafora J."/>
            <person name="Crous P."/>
            <person name="Grigoriev I."/>
        </authorList>
    </citation>
    <scope>NUCLEOTIDE SEQUENCE</scope>
    <source>
        <strain evidence="4">CBS 130266</strain>
    </source>
</reference>
<dbReference type="EMBL" id="MU007073">
    <property type="protein sequence ID" value="KAF2424842.1"/>
    <property type="molecule type" value="Genomic_DNA"/>
</dbReference>
<evidence type="ECO:0000256" key="2">
    <source>
        <dbReference type="ARBA" id="ARBA00014286"/>
    </source>
</evidence>
<dbReference type="OrthoDB" id="4153866at2759"/>
<evidence type="ECO:0000256" key="1">
    <source>
        <dbReference type="ARBA" id="ARBA00008858"/>
    </source>
</evidence>
<keyword evidence="3" id="KW-0472">Membrane</keyword>
<dbReference type="Proteomes" id="UP000800235">
    <property type="component" value="Unassembled WGS sequence"/>
</dbReference>
<accession>A0A9P4NK68</accession>
<name>A0A9P4NK68_9PEZI</name>
<dbReference type="GO" id="GO:0006629">
    <property type="term" value="P:lipid metabolic process"/>
    <property type="evidence" value="ECO:0007669"/>
    <property type="project" value="InterPro"/>
</dbReference>